<gene>
    <name evidence="1" type="ORF">NBH21_09170</name>
</gene>
<organism evidence="1 2">
    <name type="scientific">Ciceribacter sichuanensis</name>
    <dbReference type="NCBI Taxonomy" id="2949647"/>
    <lineage>
        <taxon>Bacteria</taxon>
        <taxon>Pseudomonadati</taxon>
        <taxon>Pseudomonadota</taxon>
        <taxon>Alphaproteobacteria</taxon>
        <taxon>Hyphomicrobiales</taxon>
        <taxon>Rhizobiaceae</taxon>
        <taxon>Ciceribacter</taxon>
    </lineage>
</organism>
<name>A0AAJ1BVI0_9HYPH</name>
<dbReference type="AlphaFoldDB" id="A0AAJ1BVI0"/>
<dbReference type="RefSeq" id="WP_250915790.1">
    <property type="nucleotide sequence ID" value="NZ_JAMXLX010000002.1"/>
</dbReference>
<accession>A0AAJ1BVI0</accession>
<proteinExistence type="predicted"/>
<protein>
    <submittedName>
        <fullName evidence="1">DUF5343 domain-containing protein</fullName>
    </submittedName>
</protein>
<dbReference type="Pfam" id="PF17278">
    <property type="entry name" value="DUF5343"/>
    <property type="match status" value="1"/>
</dbReference>
<dbReference type="Proteomes" id="UP001155380">
    <property type="component" value="Unassembled WGS sequence"/>
</dbReference>
<comment type="caution">
    <text evidence="1">The sequence shown here is derived from an EMBL/GenBank/DDBJ whole genome shotgun (WGS) entry which is preliminary data.</text>
</comment>
<reference evidence="1" key="1">
    <citation type="submission" date="2022-06" db="EMBL/GenBank/DDBJ databases">
        <authorList>
            <person name="Sun Q."/>
        </authorList>
    </citation>
    <scope>NUCLEOTIDE SEQUENCE</scope>
    <source>
        <strain evidence="1">S101</strain>
    </source>
</reference>
<sequence>MSNVPYLASPGNIIKAFAAIKTAATPPKVSQDFVKTKLGITGSSGDQMTTFLKRLGFASADGTPTDLYRGYRGVGGGRALATAIKSAYSALYQRNEYLHECDEKSLKEIVMQETGYAKDARPLGLTVSTLRNLISLADFSEPENSASSDDRYNDAAYSISPQAQINHDMVSKTKGENVSLNLGYTINLNLPETTDIEVFNAIFKSLRANLLSSSDD</sequence>
<evidence type="ECO:0000313" key="2">
    <source>
        <dbReference type="Proteomes" id="UP001155380"/>
    </source>
</evidence>
<dbReference type="InterPro" id="IPR035235">
    <property type="entry name" value="DUF5343"/>
</dbReference>
<dbReference type="EMBL" id="JAMXLX010000002">
    <property type="protein sequence ID" value="MCO5956938.1"/>
    <property type="molecule type" value="Genomic_DNA"/>
</dbReference>
<evidence type="ECO:0000313" key="1">
    <source>
        <dbReference type="EMBL" id="MCO5956938.1"/>
    </source>
</evidence>